<dbReference type="EMBL" id="AHMI02000066">
    <property type="protein sequence ID" value="EMY15806.1"/>
    <property type="molecule type" value="Genomic_DNA"/>
</dbReference>
<name>N1UC85_9LEPT</name>
<gene>
    <name evidence="1" type="ORF">LEP1GSC043_3716</name>
</gene>
<proteinExistence type="predicted"/>
<evidence type="ECO:0000313" key="2">
    <source>
        <dbReference type="Proteomes" id="UP000012249"/>
    </source>
</evidence>
<comment type="caution">
    <text evidence="1">The sequence shown here is derived from an EMBL/GenBank/DDBJ whole genome shotgun (WGS) entry which is preliminary data.</text>
</comment>
<accession>N1UC85</accession>
<dbReference type="AlphaFoldDB" id="N1UC85"/>
<protein>
    <submittedName>
        <fullName evidence="1">Uncharacterized protein</fullName>
    </submittedName>
</protein>
<reference evidence="1 2" key="1">
    <citation type="submission" date="2013-02" db="EMBL/GenBank/DDBJ databases">
        <authorList>
            <person name="Harkins D.M."/>
            <person name="Durkin A.S."/>
            <person name="Brinkac L.M."/>
            <person name="Haft D.H."/>
            <person name="Selengut J.D."/>
            <person name="Sanka R."/>
            <person name="DePew J."/>
            <person name="Purushe J."/>
            <person name="Haake D.A."/>
            <person name="Matsunaga J."/>
            <person name="Vinetz J.M."/>
            <person name="Sutton G.G."/>
            <person name="Nierman W.C."/>
            <person name="Fouts D.E."/>
        </authorList>
    </citation>
    <scope>NUCLEOTIDE SEQUENCE [LARGE SCALE GENOMIC DNA]</scope>
    <source>
        <strain evidence="1 2">Ecochallenge</strain>
    </source>
</reference>
<organism evidence="1 2">
    <name type="scientific">Leptospira weilii str. Ecochallenge</name>
    <dbReference type="NCBI Taxonomy" id="1049986"/>
    <lineage>
        <taxon>Bacteria</taxon>
        <taxon>Pseudomonadati</taxon>
        <taxon>Spirochaetota</taxon>
        <taxon>Spirochaetia</taxon>
        <taxon>Leptospirales</taxon>
        <taxon>Leptospiraceae</taxon>
        <taxon>Leptospira</taxon>
    </lineage>
</organism>
<evidence type="ECO:0000313" key="1">
    <source>
        <dbReference type="EMBL" id="EMY15806.1"/>
    </source>
</evidence>
<sequence>MKFFIPTFIILEERMRVLILFDEIGPRFDLFLGIILIKSMIREIE</sequence>
<dbReference type="Proteomes" id="UP000012249">
    <property type="component" value="Unassembled WGS sequence"/>
</dbReference>